<reference evidence="2" key="2">
    <citation type="submission" date="2020-06" db="EMBL/GenBank/DDBJ databases">
        <title>Helianthus annuus Genome sequencing and assembly Release 2.</title>
        <authorList>
            <person name="Gouzy J."/>
            <person name="Langlade N."/>
            <person name="Munos S."/>
        </authorList>
    </citation>
    <scope>NUCLEOTIDE SEQUENCE</scope>
    <source>
        <tissue evidence="2">Leaves</tissue>
    </source>
</reference>
<organism evidence="2 3">
    <name type="scientific">Helianthus annuus</name>
    <name type="common">Common sunflower</name>
    <dbReference type="NCBI Taxonomy" id="4232"/>
    <lineage>
        <taxon>Eukaryota</taxon>
        <taxon>Viridiplantae</taxon>
        <taxon>Streptophyta</taxon>
        <taxon>Embryophyta</taxon>
        <taxon>Tracheophyta</taxon>
        <taxon>Spermatophyta</taxon>
        <taxon>Magnoliopsida</taxon>
        <taxon>eudicotyledons</taxon>
        <taxon>Gunneridae</taxon>
        <taxon>Pentapetalae</taxon>
        <taxon>asterids</taxon>
        <taxon>campanulids</taxon>
        <taxon>Asterales</taxon>
        <taxon>Asteraceae</taxon>
        <taxon>Asteroideae</taxon>
        <taxon>Heliantheae alliance</taxon>
        <taxon>Heliantheae</taxon>
        <taxon>Helianthus</taxon>
    </lineage>
</organism>
<name>A0A9K3NFM9_HELAN</name>
<dbReference type="Proteomes" id="UP000215914">
    <property type="component" value="Unassembled WGS sequence"/>
</dbReference>
<dbReference type="EMBL" id="MNCJ02000322">
    <property type="protein sequence ID" value="KAF5798020.1"/>
    <property type="molecule type" value="Genomic_DNA"/>
</dbReference>
<accession>A0A9K3NFM9</accession>
<feature type="compositionally biased region" description="Polar residues" evidence="1">
    <location>
        <begin position="38"/>
        <end position="47"/>
    </location>
</feature>
<reference evidence="2" key="1">
    <citation type="journal article" date="2017" name="Nature">
        <title>The sunflower genome provides insights into oil metabolism, flowering and Asterid evolution.</title>
        <authorList>
            <person name="Badouin H."/>
            <person name="Gouzy J."/>
            <person name="Grassa C.J."/>
            <person name="Murat F."/>
            <person name="Staton S.E."/>
            <person name="Cottret L."/>
            <person name="Lelandais-Briere C."/>
            <person name="Owens G.L."/>
            <person name="Carrere S."/>
            <person name="Mayjonade B."/>
            <person name="Legrand L."/>
            <person name="Gill N."/>
            <person name="Kane N.C."/>
            <person name="Bowers J.E."/>
            <person name="Hubner S."/>
            <person name="Bellec A."/>
            <person name="Berard A."/>
            <person name="Berges H."/>
            <person name="Blanchet N."/>
            <person name="Boniface M.C."/>
            <person name="Brunel D."/>
            <person name="Catrice O."/>
            <person name="Chaidir N."/>
            <person name="Claudel C."/>
            <person name="Donnadieu C."/>
            <person name="Faraut T."/>
            <person name="Fievet G."/>
            <person name="Helmstetter N."/>
            <person name="King M."/>
            <person name="Knapp S.J."/>
            <person name="Lai Z."/>
            <person name="Le Paslier M.C."/>
            <person name="Lippi Y."/>
            <person name="Lorenzon L."/>
            <person name="Mandel J.R."/>
            <person name="Marage G."/>
            <person name="Marchand G."/>
            <person name="Marquand E."/>
            <person name="Bret-Mestries E."/>
            <person name="Morien E."/>
            <person name="Nambeesan S."/>
            <person name="Nguyen T."/>
            <person name="Pegot-Espagnet P."/>
            <person name="Pouilly N."/>
            <person name="Raftis F."/>
            <person name="Sallet E."/>
            <person name="Schiex T."/>
            <person name="Thomas J."/>
            <person name="Vandecasteele C."/>
            <person name="Vares D."/>
            <person name="Vear F."/>
            <person name="Vautrin S."/>
            <person name="Crespi M."/>
            <person name="Mangin B."/>
            <person name="Burke J.M."/>
            <person name="Salse J."/>
            <person name="Munos S."/>
            <person name="Vincourt P."/>
            <person name="Rieseberg L.H."/>
            <person name="Langlade N.B."/>
        </authorList>
    </citation>
    <scope>NUCLEOTIDE SEQUENCE</scope>
    <source>
        <tissue evidence="2">Leaves</tissue>
    </source>
</reference>
<dbReference type="Gramene" id="mRNA:HanXRQr2_Chr07g0287781">
    <property type="protein sequence ID" value="mRNA:HanXRQr2_Chr07g0287781"/>
    <property type="gene ID" value="HanXRQr2_Chr07g0287781"/>
</dbReference>
<evidence type="ECO:0000313" key="3">
    <source>
        <dbReference type="Proteomes" id="UP000215914"/>
    </source>
</evidence>
<comment type="caution">
    <text evidence="2">The sequence shown here is derived from an EMBL/GenBank/DDBJ whole genome shotgun (WGS) entry which is preliminary data.</text>
</comment>
<feature type="region of interest" description="Disordered" evidence="1">
    <location>
        <begin position="33"/>
        <end position="56"/>
    </location>
</feature>
<proteinExistence type="predicted"/>
<keyword evidence="3" id="KW-1185">Reference proteome</keyword>
<gene>
    <name evidence="2" type="ORF">HanXRQr2_Chr07g0287781</name>
</gene>
<protein>
    <submittedName>
        <fullName evidence="2">Uncharacterized protein</fullName>
    </submittedName>
</protein>
<evidence type="ECO:0000256" key="1">
    <source>
        <dbReference type="SAM" id="MobiDB-lite"/>
    </source>
</evidence>
<sequence>MLESDVLIITDKSMQELWKPVTHTVATRNHSLRVGTPLETTNSTSRDNGCESRCDS</sequence>
<evidence type="ECO:0000313" key="2">
    <source>
        <dbReference type="EMBL" id="KAF5798020.1"/>
    </source>
</evidence>
<dbReference type="AlphaFoldDB" id="A0A9K3NFM9"/>